<dbReference type="InterPro" id="IPR054233">
    <property type="entry name" value="DUF6958"/>
</dbReference>
<protein>
    <recommendedName>
        <fullName evidence="3">DUF3253 domain-containing protein</fullName>
    </recommendedName>
</protein>
<proteinExistence type="predicted"/>
<accession>A0ABY0P0F2</accession>
<evidence type="ECO:0008006" key="3">
    <source>
        <dbReference type="Google" id="ProtNLM"/>
    </source>
</evidence>
<dbReference type="RefSeq" id="WP_091856934.1">
    <property type="nucleotide sequence ID" value="NZ_FNBZ01000003.1"/>
</dbReference>
<evidence type="ECO:0000313" key="1">
    <source>
        <dbReference type="EMBL" id="SDG26219.1"/>
    </source>
</evidence>
<gene>
    <name evidence="1" type="ORF">SAMN05421844_103347</name>
</gene>
<dbReference type="Pfam" id="PF22278">
    <property type="entry name" value="DUF6958"/>
    <property type="match status" value="1"/>
</dbReference>
<dbReference type="Proteomes" id="UP000199468">
    <property type="component" value="Unassembled WGS sequence"/>
</dbReference>
<reference evidence="1 2" key="1">
    <citation type="submission" date="2016-10" db="EMBL/GenBank/DDBJ databases">
        <authorList>
            <person name="Varghese N."/>
            <person name="Submissions S."/>
        </authorList>
    </citation>
    <scope>NUCLEOTIDE SEQUENCE [LARGE SCALE GENOMIC DNA]</scope>
    <source>
        <strain evidence="1 2">DSM 26672</strain>
    </source>
</reference>
<dbReference type="EMBL" id="FNBZ01000003">
    <property type="protein sequence ID" value="SDG26219.1"/>
    <property type="molecule type" value="Genomic_DNA"/>
</dbReference>
<sequence length="102" mass="11236">MADDKIEIENVNTPGKTERVDRAKYLAMREALLLVLPRAAPGLKVPDAKEALLPHLPEALFPQGKTAGWWLKAVQLDLEAKGTIRRAPGSPVRLYKADPAKE</sequence>
<keyword evidence="2" id="KW-1185">Reference proteome</keyword>
<name>A0ABY0P0F2_9HYPH</name>
<comment type="caution">
    <text evidence="1">The sequence shown here is derived from an EMBL/GenBank/DDBJ whole genome shotgun (WGS) entry which is preliminary data.</text>
</comment>
<evidence type="ECO:0000313" key="2">
    <source>
        <dbReference type="Proteomes" id="UP000199468"/>
    </source>
</evidence>
<organism evidence="1 2">
    <name type="scientific">Bosea robiniae</name>
    <dbReference type="NCBI Taxonomy" id="1036780"/>
    <lineage>
        <taxon>Bacteria</taxon>
        <taxon>Pseudomonadati</taxon>
        <taxon>Pseudomonadota</taxon>
        <taxon>Alphaproteobacteria</taxon>
        <taxon>Hyphomicrobiales</taxon>
        <taxon>Boseaceae</taxon>
        <taxon>Bosea</taxon>
    </lineage>
</organism>